<dbReference type="InterPro" id="IPR011990">
    <property type="entry name" value="TPR-like_helical_dom_sf"/>
</dbReference>
<dbReference type="Pfam" id="PF00076">
    <property type="entry name" value="RRM_1"/>
    <property type="match status" value="1"/>
</dbReference>
<organism evidence="10 11">
    <name type="scientific">Apatococcus fuscideae</name>
    <dbReference type="NCBI Taxonomy" id="2026836"/>
    <lineage>
        <taxon>Eukaryota</taxon>
        <taxon>Viridiplantae</taxon>
        <taxon>Chlorophyta</taxon>
        <taxon>core chlorophytes</taxon>
        <taxon>Trebouxiophyceae</taxon>
        <taxon>Chlorellales</taxon>
        <taxon>Chlorellaceae</taxon>
        <taxon>Apatococcus</taxon>
    </lineage>
</organism>
<feature type="compositionally biased region" description="Gly residues" evidence="8">
    <location>
        <begin position="699"/>
        <end position="715"/>
    </location>
</feature>
<evidence type="ECO:0000256" key="1">
    <source>
        <dbReference type="ARBA" id="ARBA00004123"/>
    </source>
</evidence>
<evidence type="ECO:0000256" key="2">
    <source>
        <dbReference type="ARBA" id="ARBA00022664"/>
    </source>
</evidence>
<dbReference type="InterPro" id="IPR035979">
    <property type="entry name" value="RBD_domain_sf"/>
</dbReference>
<keyword evidence="3" id="KW-0677">Repeat</keyword>
<dbReference type="EMBL" id="JALJOV010001146">
    <property type="protein sequence ID" value="KAK9853378.1"/>
    <property type="molecule type" value="Genomic_DNA"/>
</dbReference>
<feature type="compositionally biased region" description="Low complexity" evidence="8">
    <location>
        <begin position="514"/>
        <end position="531"/>
    </location>
</feature>
<dbReference type="PROSITE" id="PS50102">
    <property type="entry name" value="RRM"/>
    <property type="match status" value="1"/>
</dbReference>
<dbReference type="InterPro" id="IPR000504">
    <property type="entry name" value="RRM_dom"/>
</dbReference>
<keyword evidence="5" id="KW-0508">mRNA splicing</keyword>
<feature type="domain" description="RRM" evidence="9">
    <location>
        <begin position="621"/>
        <end position="698"/>
    </location>
</feature>
<dbReference type="Gene3D" id="1.25.40.10">
    <property type="entry name" value="Tetratricopeptide repeat domain"/>
    <property type="match status" value="2"/>
</dbReference>
<feature type="region of interest" description="Disordered" evidence="8">
    <location>
        <begin position="695"/>
        <end position="800"/>
    </location>
</feature>
<evidence type="ECO:0000256" key="7">
    <source>
        <dbReference type="PROSITE-ProRule" id="PRU00176"/>
    </source>
</evidence>
<keyword evidence="2" id="KW-0507">mRNA processing</keyword>
<dbReference type="Pfam" id="PF23240">
    <property type="entry name" value="HAT_PRP39_N"/>
    <property type="match status" value="1"/>
</dbReference>
<evidence type="ECO:0000256" key="8">
    <source>
        <dbReference type="SAM" id="MobiDB-lite"/>
    </source>
</evidence>
<comment type="caution">
    <text evidence="10">The sequence shown here is derived from an EMBL/GenBank/DDBJ whole genome shotgun (WGS) entry which is preliminary data.</text>
</comment>
<evidence type="ECO:0000256" key="5">
    <source>
        <dbReference type="ARBA" id="ARBA00023187"/>
    </source>
</evidence>
<feature type="region of interest" description="Disordered" evidence="8">
    <location>
        <begin position="480"/>
        <end position="545"/>
    </location>
</feature>
<evidence type="ECO:0000313" key="10">
    <source>
        <dbReference type="EMBL" id="KAK9853378.1"/>
    </source>
</evidence>
<gene>
    <name evidence="10" type="ORF">WJX84_010588</name>
</gene>
<dbReference type="InterPro" id="IPR059164">
    <property type="entry name" value="HAT_PRP39_C"/>
</dbReference>
<dbReference type="GO" id="GO:0006397">
    <property type="term" value="P:mRNA processing"/>
    <property type="evidence" value="ECO:0007669"/>
    <property type="project" value="UniProtKB-KW"/>
</dbReference>
<dbReference type="Proteomes" id="UP001485043">
    <property type="component" value="Unassembled WGS sequence"/>
</dbReference>
<protein>
    <recommendedName>
        <fullName evidence="9">RRM domain-containing protein</fullName>
    </recommendedName>
</protein>
<dbReference type="GO" id="GO:0008380">
    <property type="term" value="P:RNA splicing"/>
    <property type="evidence" value="ECO:0007669"/>
    <property type="project" value="UniProtKB-KW"/>
</dbReference>
<dbReference type="GO" id="GO:0005634">
    <property type="term" value="C:nucleus"/>
    <property type="evidence" value="ECO:0007669"/>
    <property type="project" value="UniProtKB-SubCell"/>
</dbReference>
<keyword evidence="11" id="KW-1185">Reference proteome</keyword>
<dbReference type="Pfam" id="PF23241">
    <property type="entry name" value="HAT_PRP39_C"/>
    <property type="match status" value="1"/>
</dbReference>
<name>A0AAW1SRL6_9CHLO</name>
<dbReference type="PANTHER" id="PTHR17204:SF25">
    <property type="entry name" value="RRM DOMAIN-CONTAINING PROTEIN"/>
    <property type="match status" value="1"/>
</dbReference>
<sequence length="800" mass="86746">MASDDELDSSGSDFEDVQISEKDMTTLMALEQQLETSASSYDTHLQYIELLRRSKLTAKLRAARTAMQERFPLTETLWLEWLEDEVAAGTDFADMQSLYKKATKDYLSVAIWESYLGYEAATLPKEESTLTSADCSFEEVAEEAITAAGLHPAEGHKIWDTVRTYYEERDAEGSVTATLHETVESFFHRQLQVPLLDGPSTLAYYKEWAHSDPPASVQAGYDKAQAVAAARKDLEIAVAAGKPADMDLLASYMAYVKLEQAQGDPARVQMAYERAVAVFPVTHFLWSQYARYMEQYLGRLPSLVHAVYQRALRNCPWVGSLWAGALRAAERLGSSTEAQDSLYNQALQAGMQSQEDYMEVVMAKVDAVRRQVTGPEGMPALREAFDAAASLMQSYFPGFLDPALRIVAYRADCEVRLGKDIKAARSIWEAALKTPASRVQQRFEREHGSPDDHFQACLKTEPLLSKAAAEADAQLAAAAAESAARAPKPQLSKEEMAVKRKEHDPTFKSKAAKKPAAVAAATATAPAVAPTQSDNKRKAADEAPVSLDMDEAAADLAAEPAAKKARTDQAFSEVAAAPPGTQATLRGNASSEAMAGDHQATDAQAADGHDALPVQESEVCYTAFIKHLKESVDEAVLHKLFEGCGEIKSLKIGREAETKRSRGFANVDFATKEALQKAVAMDGVELEGKHLVITVSRGQGRGGTRGRGRGPVGGRGGEEAPGRGRGRPGPMPARMQGRGRHGEADESHARRAQQQIDLNASAASATMFKPRNVAAAPGGQQSETPKSNADFRQMLMGGKK</sequence>
<dbReference type="InterPro" id="IPR003107">
    <property type="entry name" value="HAT"/>
</dbReference>
<dbReference type="SMART" id="SM00386">
    <property type="entry name" value="HAT"/>
    <property type="match status" value="5"/>
</dbReference>
<comment type="subcellular location">
    <subcellularLocation>
        <location evidence="1">Nucleus</location>
    </subcellularLocation>
</comment>
<feature type="compositionally biased region" description="Polar residues" evidence="8">
    <location>
        <begin position="752"/>
        <end position="764"/>
    </location>
</feature>
<dbReference type="AlphaFoldDB" id="A0AAW1SRL6"/>
<evidence type="ECO:0000256" key="4">
    <source>
        <dbReference type="ARBA" id="ARBA00022884"/>
    </source>
</evidence>
<evidence type="ECO:0000256" key="6">
    <source>
        <dbReference type="ARBA" id="ARBA00023242"/>
    </source>
</evidence>
<dbReference type="SUPFAM" id="SSF48452">
    <property type="entry name" value="TPR-like"/>
    <property type="match status" value="1"/>
</dbReference>
<evidence type="ECO:0000313" key="11">
    <source>
        <dbReference type="Proteomes" id="UP001485043"/>
    </source>
</evidence>
<evidence type="ECO:0000259" key="9">
    <source>
        <dbReference type="PROSITE" id="PS50102"/>
    </source>
</evidence>
<keyword evidence="4 7" id="KW-0694">RNA-binding</keyword>
<evidence type="ECO:0000256" key="3">
    <source>
        <dbReference type="ARBA" id="ARBA00022737"/>
    </source>
</evidence>
<dbReference type="PANTHER" id="PTHR17204">
    <property type="entry name" value="PRE-MRNA PROCESSING PROTEIN PRP39-RELATED"/>
    <property type="match status" value="1"/>
</dbReference>
<proteinExistence type="predicted"/>
<dbReference type="GO" id="GO:0003723">
    <property type="term" value="F:RNA binding"/>
    <property type="evidence" value="ECO:0007669"/>
    <property type="project" value="UniProtKB-UniRule"/>
</dbReference>
<dbReference type="Pfam" id="PF05391">
    <property type="entry name" value="Lsm_interact"/>
    <property type="match status" value="1"/>
</dbReference>
<dbReference type="Gene3D" id="3.30.70.330">
    <property type="match status" value="1"/>
</dbReference>
<keyword evidence="6" id="KW-0539">Nucleus</keyword>
<dbReference type="InterPro" id="IPR012677">
    <property type="entry name" value="Nucleotide-bd_a/b_plait_sf"/>
</dbReference>
<feature type="compositionally biased region" description="Basic and acidic residues" evidence="8">
    <location>
        <begin position="491"/>
        <end position="507"/>
    </location>
</feature>
<reference evidence="10 11" key="1">
    <citation type="journal article" date="2024" name="Nat. Commun.">
        <title>Phylogenomics reveals the evolutionary origins of lichenization in chlorophyte algae.</title>
        <authorList>
            <person name="Puginier C."/>
            <person name="Libourel C."/>
            <person name="Otte J."/>
            <person name="Skaloud P."/>
            <person name="Haon M."/>
            <person name="Grisel S."/>
            <person name="Petersen M."/>
            <person name="Berrin J.G."/>
            <person name="Delaux P.M."/>
            <person name="Dal Grande F."/>
            <person name="Keller J."/>
        </authorList>
    </citation>
    <scope>NUCLEOTIDE SEQUENCE [LARGE SCALE GENOMIC DNA]</scope>
    <source>
        <strain evidence="10 11">SAG 2523</strain>
    </source>
</reference>
<dbReference type="InterPro" id="IPR008669">
    <property type="entry name" value="LSM_interact"/>
</dbReference>
<feature type="compositionally biased region" description="Basic and acidic residues" evidence="8">
    <location>
        <begin position="740"/>
        <end position="749"/>
    </location>
</feature>
<accession>A0AAW1SRL6</accession>
<dbReference type="SUPFAM" id="SSF54928">
    <property type="entry name" value="RNA-binding domain, RBD"/>
    <property type="match status" value="1"/>
</dbReference>
<dbReference type="SMART" id="SM00360">
    <property type="entry name" value="RRM"/>
    <property type="match status" value="1"/>
</dbReference>